<dbReference type="InterPro" id="IPR029069">
    <property type="entry name" value="HotDog_dom_sf"/>
</dbReference>
<keyword evidence="3" id="KW-1185">Reference proteome</keyword>
<accession>A0ABU5YZF5</accession>
<evidence type="ECO:0000313" key="2">
    <source>
        <dbReference type="EMBL" id="MEB3070280.1"/>
    </source>
</evidence>
<name>A0ABU5YZF5_9MYCO</name>
<gene>
    <name evidence="2" type="ORF">K5L39_13905</name>
</gene>
<sequence length="196" mass="20852">MNSDSWTADWADMIALVGRDLSDGATVWGADRVEAGTIRRFLEPLEIGAAIHCDADTARAAGYADLVAPVSSLLSFTIPPMWSPGDAPLFDGADANAQPLRSPIDNPNRGPAPPTSGFFATDMSIDFLRPVVVGERLGLRGRRLLSCVPKETAVGRGAFSTTETEIVSDQGDVVAVMRTGTYAYNPFGPDEGRKPK</sequence>
<dbReference type="EMBL" id="JAYJJQ010000012">
    <property type="protein sequence ID" value="MEB3070280.1"/>
    <property type="molecule type" value="Genomic_DNA"/>
</dbReference>
<dbReference type="Gene3D" id="3.10.129.10">
    <property type="entry name" value="Hotdog Thioesterase"/>
    <property type="match status" value="1"/>
</dbReference>
<feature type="domain" description="FAS1-like dehydratase" evidence="1">
    <location>
        <begin position="31"/>
        <end position="175"/>
    </location>
</feature>
<comment type="caution">
    <text evidence="2">The sequence shown here is derived from an EMBL/GenBank/DDBJ whole genome shotgun (WGS) entry which is preliminary data.</text>
</comment>
<reference evidence="2 3" key="1">
    <citation type="submission" date="2023-12" db="EMBL/GenBank/DDBJ databases">
        <title>Description of new species of Mycobacterium terrae complex isolated from sewage at the Sao Paulo Zoological Park Foundation in Brazil.</title>
        <authorList>
            <person name="Romagnoli C.L."/>
            <person name="Conceicao E.C."/>
            <person name="Machado E."/>
            <person name="Barreto L.B.P.F."/>
            <person name="Sharma A."/>
            <person name="Silva N.M."/>
            <person name="Marques L.E."/>
            <person name="Juliana M.A."/>
            <person name="Lourenco M.C.S."/>
            <person name="Digiampietri L.A."/>
            <person name="Suffys P.N."/>
            <person name="Viana-Niero C."/>
        </authorList>
    </citation>
    <scope>NUCLEOTIDE SEQUENCE [LARGE SCALE GENOMIC DNA]</scope>
    <source>
        <strain evidence="2 3">MYC017</strain>
    </source>
</reference>
<dbReference type="Pfam" id="PF13452">
    <property type="entry name" value="FAS1_DH_region"/>
    <property type="match status" value="1"/>
</dbReference>
<evidence type="ECO:0000313" key="3">
    <source>
        <dbReference type="Proteomes" id="UP001299283"/>
    </source>
</evidence>
<dbReference type="Proteomes" id="UP001299283">
    <property type="component" value="Unassembled WGS sequence"/>
</dbReference>
<dbReference type="RefSeq" id="WP_225398653.1">
    <property type="nucleotide sequence ID" value="NZ_JAYJJQ010000012.1"/>
</dbReference>
<protein>
    <submittedName>
        <fullName evidence="2">MaoC family dehydratase N-terminal domain-containing protein</fullName>
    </submittedName>
</protein>
<evidence type="ECO:0000259" key="1">
    <source>
        <dbReference type="Pfam" id="PF13452"/>
    </source>
</evidence>
<dbReference type="SUPFAM" id="SSF54637">
    <property type="entry name" value="Thioesterase/thiol ester dehydrase-isomerase"/>
    <property type="match status" value="1"/>
</dbReference>
<organism evidence="2 3">
    <name type="scientific">[Mycobacterium] vasticus</name>
    <dbReference type="NCBI Taxonomy" id="2875777"/>
    <lineage>
        <taxon>Bacteria</taxon>
        <taxon>Bacillati</taxon>
        <taxon>Actinomycetota</taxon>
        <taxon>Actinomycetes</taxon>
        <taxon>Mycobacteriales</taxon>
        <taxon>Mycobacteriaceae</taxon>
        <taxon>Mycolicibacter</taxon>
    </lineage>
</organism>
<dbReference type="InterPro" id="IPR039569">
    <property type="entry name" value="FAS1-like_DH_region"/>
</dbReference>
<proteinExistence type="predicted"/>